<comment type="caution">
    <text evidence="1">The sequence shown here is derived from an EMBL/GenBank/DDBJ whole genome shotgun (WGS) entry which is preliminary data.</text>
</comment>
<accession>A0ABS6J372</accession>
<reference evidence="1 2" key="1">
    <citation type="submission" date="2021-06" db="EMBL/GenBank/DDBJ databases">
        <title>Rhodobacteraceae bacterium strain HSP-20.</title>
        <authorList>
            <person name="Chen W.-M."/>
        </authorList>
    </citation>
    <scope>NUCLEOTIDE SEQUENCE [LARGE SCALE GENOMIC DNA]</scope>
    <source>
        <strain evidence="1 2">HSP-20</strain>
    </source>
</reference>
<evidence type="ECO:0000313" key="1">
    <source>
        <dbReference type="EMBL" id="MBU9697319.1"/>
    </source>
</evidence>
<dbReference type="Proteomes" id="UP000731907">
    <property type="component" value="Unassembled WGS sequence"/>
</dbReference>
<evidence type="ECO:0000313" key="2">
    <source>
        <dbReference type="Proteomes" id="UP000731907"/>
    </source>
</evidence>
<dbReference type="EMBL" id="JAAATX020000003">
    <property type="protein sequence ID" value="MBU9697319.1"/>
    <property type="molecule type" value="Genomic_DNA"/>
</dbReference>
<dbReference type="Pfam" id="PF04214">
    <property type="entry name" value="DUF411"/>
    <property type="match status" value="1"/>
</dbReference>
<organism evidence="1 2">
    <name type="scientific">Paragemmobacter amnigenus</name>
    <dbReference type="NCBI Taxonomy" id="2852097"/>
    <lineage>
        <taxon>Bacteria</taxon>
        <taxon>Pseudomonadati</taxon>
        <taxon>Pseudomonadota</taxon>
        <taxon>Alphaproteobacteria</taxon>
        <taxon>Rhodobacterales</taxon>
        <taxon>Paracoccaceae</taxon>
        <taxon>Paragemmobacter</taxon>
    </lineage>
</organism>
<keyword evidence="2" id="KW-1185">Reference proteome</keyword>
<gene>
    <name evidence="1" type="ORF">GU927_005600</name>
</gene>
<proteinExistence type="predicted"/>
<dbReference type="InterPro" id="IPR007332">
    <property type="entry name" value="DUF411"/>
</dbReference>
<name>A0ABS6J372_9RHOB</name>
<sequence length="125" mass="13224">MQVAKDPDCGCCADWVAILQEAGFAVSVEEMDPAALQDRKAAAGIPEAMRSCHTGLIEGYAVEGHVPVRDILRLLDERPEAVGLAVPGMPFGSPGMGPEDQREAYDVFLIRADGSSEVFASYAAA</sequence>
<protein>
    <submittedName>
        <fullName evidence="1">DUF411 domain-containing protein</fullName>
    </submittedName>
</protein>